<accession>A0ABU1AER3</accession>
<dbReference type="RefSeq" id="WP_308983761.1">
    <property type="nucleotide sequence ID" value="NZ_JARXIC010000003.1"/>
</dbReference>
<name>A0ABU1AER3_9BACT</name>
<organism evidence="2 3">
    <name type="scientific">Thalassobacterium sedimentorum</name>
    <dbReference type="NCBI Taxonomy" id="3041258"/>
    <lineage>
        <taxon>Bacteria</taxon>
        <taxon>Pseudomonadati</taxon>
        <taxon>Verrucomicrobiota</taxon>
        <taxon>Opitutia</taxon>
        <taxon>Puniceicoccales</taxon>
        <taxon>Coraliomargaritaceae</taxon>
        <taxon>Thalassobacterium</taxon>
    </lineage>
</organism>
<evidence type="ECO:0000256" key="1">
    <source>
        <dbReference type="SAM" id="MobiDB-lite"/>
    </source>
</evidence>
<evidence type="ECO:0000313" key="3">
    <source>
        <dbReference type="Proteomes" id="UP001243717"/>
    </source>
</evidence>
<evidence type="ECO:0000313" key="2">
    <source>
        <dbReference type="EMBL" id="MDQ8193257.1"/>
    </source>
</evidence>
<reference evidence="2 3" key="1">
    <citation type="submission" date="2023-04" db="EMBL/GenBank/DDBJ databases">
        <title>A novel bacteria isolated from coastal sediment.</title>
        <authorList>
            <person name="Liu X.-J."/>
            <person name="Du Z.-J."/>
        </authorList>
    </citation>
    <scope>NUCLEOTIDE SEQUENCE [LARGE SCALE GENOMIC DNA]</scope>
    <source>
        <strain evidence="2 3">SDUM461004</strain>
    </source>
</reference>
<dbReference type="EMBL" id="JARXIC010000003">
    <property type="protein sequence ID" value="MDQ8193257.1"/>
    <property type="molecule type" value="Genomic_DNA"/>
</dbReference>
<protein>
    <submittedName>
        <fullName evidence="2">Serine/threonine protein phosphatase</fullName>
    </submittedName>
</protein>
<comment type="caution">
    <text evidence="2">The sequence shown here is derived from an EMBL/GenBank/DDBJ whole genome shotgun (WGS) entry which is preliminary data.</text>
</comment>
<dbReference type="SUPFAM" id="SSF56112">
    <property type="entry name" value="Protein kinase-like (PK-like)"/>
    <property type="match status" value="1"/>
</dbReference>
<dbReference type="InterPro" id="IPR011009">
    <property type="entry name" value="Kinase-like_dom_sf"/>
</dbReference>
<dbReference type="Proteomes" id="UP001243717">
    <property type="component" value="Unassembled WGS sequence"/>
</dbReference>
<proteinExistence type="predicted"/>
<gene>
    <name evidence="2" type="ORF">QEH59_02395</name>
</gene>
<sequence length="152" mass="17507">MEEAKNTARAVVHIGYDGRVHKTFKGPQARERYENEVRVLQFLDQHGCTFVPKIVEKDDAKLYLVTSNCGARVDRISDRKKQQVFHELEQYGVRHDDAEVRNITYSAQLGRFCVIDFEFATILVPGYPPSPKMESVADRSQWNRGTEQMGDE</sequence>
<keyword evidence="3" id="KW-1185">Reference proteome</keyword>
<feature type="region of interest" description="Disordered" evidence="1">
    <location>
        <begin position="130"/>
        <end position="152"/>
    </location>
</feature>